<protein>
    <recommendedName>
        <fullName evidence="1">J domain-containing protein</fullName>
    </recommendedName>
</protein>
<keyword evidence="3" id="KW-1185">Reference proteome</keyword>
<dbReference type="PANTHER" id="PTHR45496">
    <property type="entry name" value="CHAPERONE DNAJ-DOMAIN SUPERFAMILY PROTEIN"/>
    <property type="match status" value="1"/>
</dbReference>
<comment type="caution">
    <text evidence="2">The sequence shown here is derived from an EMBL/GenBank/DDBJ whole genome shotgun (WGS) entry which is preliminary data.</text>
</comment>
<proteinExistence type="predicted"/>
<dbReference type="Gene3D" id="1.10.287.110">
    <property type="entry name" value="DnaJ domain"/>
    <property type="match status" value="1"/>
</dbReference>
<dbReference type="SMART" id="SM00271">
    <property type="entry name" value="DnaJ"/>
    <property type="match status" value="1"/>
</dbReference>
<organism evidence="2 3">
    <name type="scientific">Rehmannia glutinosa</name>
    <name type="common">Chinese foxglove</name>
    <dbReference type="NCBI Taxonomy" id="99300"/>
    <lineage>
        <taxon>Eukaryota</taxon>
        <taxon>Viridiplantae</taxon>
        <taxon>Streptophyta</taxon>
        <taxon>Embryophyta</taxon>
        <taxon>Tracheophyta</taxon>
        <taxon>Spermatophyta</taxon>
        <taxon>Magnoliopsida</taxon>
        <taxon>eudicotyledons</taxon>
        <taxon>Gunneridae</taxon>
        <taxon>Pentapetalae</taxon>
        <taxon>asterids</taxon>
        <taxon>lamiids</taxon>
        <taxon>Lamiales</taxon>
        <taxon>Orobanchaceae</taxon>
        <taxon>Rehmannieae</taxon>
        <taxon>Rehmannia</taxon>
    </lineage>
</organism>
<dbReference type="Pfam" id="PF00226">
    <property type="entry name" value="DnaJ"/>
    <property type="match status" value="1"/>
</dbReference>
<evidence type="ECO:0000259" key="1">
    <source>
        <dbReference type="PROSITE" id="PS50076"/>
    </source>
</evidence>
<dbReference type="CDD" id="cd06257">
    <property type="entry name" value="DnaJ"/>
    <property type="match status" value="1"/>
</dbReference>
<name>A0ABR0X3G2_REHGL</name>
<sequence length="421" mass="45450">MGTQNPQPGQDETKPETHRLLTAAEYFLSQRHFADCRRYALRARDSDPTHPGSTRILSVASVLSVPKNISSTTRPDYYAILNLPQFESDAARIRSSFKSLAAILNPNVNPYPLAAEALDVVLKAWSVLSNPNEKATFDEELRRNLNLPGGGGGGSSGSDGGTFWTMCPYCYCVHEYVKAYEDCCLRCANERCRRVLHAVAIGAPPPPDVVEKGYYWCAGFMPFAICNSNGEEIGEKLWAPFAPPIGSASKGGDHNFACGGEGLVVDISDDERAGAENAETVENGFQGHGNGKRTKIGAEASNSSEIKDANGEIPKSRGGIENGFMENSVKEMRTRRKKSVPLNSKKLMGRGFIIDSNQAHSIYGVGEDGPLNVNGNQGDVWEHGFGGEVSNGVESGVEFFEGDDDVLIGLQCDFDLGNGDL</sequence>
<dbReference type="InterPro" id="IPR036869">
    <property type="entry name" value="J_dom_sf"/>
</dbReference>
<dbReference type="InterPro" id="IPR053052">
    <property type="entry name" value="Imprinting_Balance_Reg"/>
</dbReference>
<dbReference type="Proteomes" id="UP001318860">
    <property type="component" value="Unassembled WGS sequence"/>
</dbReference>
<dbReference type="EMBL" id="JABTTQ020000006">
    <property type="protein sequence ID" value="KAK6154176.1"/>
    <property type="molecule type" value="Genomic_DNA"/>
</dbReference>
<reference evidence="2 3" key="1">
    <citation type="journal article" date="2021" name="Comput. Struct. Biotechnol. J.">
        <title>De novo genome assembly of the potent medicinal plant Rehmannia glutinosa using nanopore technology.</title>
        <authorList>
            <person name="Ma L."/>
            <person name="Dong C."/>
            <person name="Song C."/>
            <person name="Wang X."/>
            <person name="Zheng X."/>
            <person name="Niu Y."/>
            <person name="Chen S."/>
            <person name="Feng W."/>
        </authorList>
    </citation>
    <scope>NUCLEOTIDE SEQUENCE [LARGE SCALE GENOMIC DNA]</scope>
    <source>
        <strain evidence="2">DH-2019</strain>
    </source>
</reference>
<evidence type="ECO:0000313" key="3">
    <source>
        <dbReference type="Proteomes" id="UP001318860"/>
    </source>
</evidence>
<dbReference type="SUPFAM" id="SSF46565">
    <property type="entry name" value="Chaperone J-domain"/>
    <property type="match status" value="1"/>
</dbReference>
<evidence type="ECO:0000313" key="2">
    <source>
        <dbReference type="EMBL" id="KAK6154176.1"/>
    </source>
</evidence>
<dbReference type="PROSITE" id="PS50076">
    <property type="entry name" value="DNAJ_2"/>
    <property type="match status" value="1"/>
</dbReference>
<gene>
    <name evidence="2" type="ORF">DH2020_013815</name>
</gene>
<feature type="domain" description="J" evidence="1">
    <location>
        <begin position="76"/>
        <end position="141"/>
    </location>
</feature>
<dbReference type="InterPro" id="IPR001623">
    <property type="entry name" value="DnaJ_domain"/>
</dbReference>
<accession>A0ABR0X3G2</accession>
<dbReference type="PANTHER" id="PTHR45496:SF12">
    <property type="entry name" value="J DOMAIN-CONTAINING PROTEIN"/>
    <property type="match status" value="1"/>
</dbReference>